<evidence type="ECO:0000256" key="7">
    <source>
        <dbReference type="ARBA" id="ARBA00023136"/>
    </source>
</evidence>
<proteinExistence type="inferred from homology"/>
<dbReference type="RefSeq" id="WP_092726267.1">
    <property type="nucleotide sequence ID" value="NZ_FNNO01000017.1"/>
</dbReference>
<dbReference type="InterPro" id="IPR012910">
    <property type="entry name" value="Plug_dom"/>
</dbReference>
<evidence type="ECO:0000256" key="2">
    <source>
        <dbReference type="ARBA" id="ARBA00022448"/>
    </source>
</evidence>
<dbReference type="AlphaFoldDB" id="A0A8X8LF09"/>
<evidence type="ECO:0000256" key="3">
    <source>
        <dbReference type="ARBA" id="ARBA00022452"/>
    </source>
</evidence>
<comment type="subcellular location">
    <subcellularLocation>
        <location evidence="1 10">Cell outer membrane</location>
        <topology evidence="1 10">Multi-pass membrane protein</topology>
    </subcellularLocation>
</comment>
<evidence type="ECO:0000256" key="8">
    <source>
        <dbReference type="ARBA" id="ARBA00023170"/>
    </source>
</evidence>
<evidence type="ECO:0000256" key="11">
    <source>
        <dbReference type="RuleBase" id="RU003357"/>
    </source>
</evidence>
<dbReference type="SUPFAM" id="SSF49464">
    <property type="entry name" value="Carboxypeptidase regulatory domain-like"/>
    <property type="match status" value="1"/>
</dbReference>
<dbReference type="Pfam" id="PF00593">
    <property type="entry name" value="TonB_dep_Rec_b-barrel"/>
    <property type="match status" value="1"/>
</dbReference>
<dbReference type="SUPFAM" id="SSF56935">
    <property type="entry name" value="Porins"/>
    <property type="match status" value="1"/>
</dbReference>
<dbReference type="Proteomes" id="UP000198711">
    <property type="component" value="Unassembled WGS sequence"/>
</dbReference>
<reference evidence="15 16" key="1">
    <citation type="submission" date="2016-10" db="EMBL/GenBank/DDBJ databases">
        <authorList>
            <person name="Varghese N."/>
            <person name="Submissions S."/>
        </authorList>
    </citation>
    <scope>NUCLEOTIDE SEQUENCE [LARGE SCALE GENOMIC DNA]</scope>
    <source>
        <strain evidence="15 16">DSM 25353</strain>
    </source>
</reference>
<feature type="signal peptide" evidence="12">
    <location>
        <begin position="1"/>
        <end position="17"/>
    </location>
</feature>
<comment type="similarity">
    <text evidence="10 11">Belongs to the TonB-dependent receptor family.</text>
</comment>
<name>A0A8X8LF09_9BACT</name>
<evidence type="ECO:0000259" key="13">
    <source>
        <dbReference type="Pfam" id="PF00593"/>
    </source>
</evidence>
<keyword evidence="8" id="KW-0675">Receptor</keyword>
<dbReference type="PANTHER" id="PTHR30069:SF29">
    <property type="entry name" value="HEMOGLOBIN AND HEMOGLOBIN-HAPTOGLOBIN-BINDING PROTEIN 1-RELATED"/>
    <property type="match status" value="1"/>
</dbReference>
<dbReference type="Pfam" id="PF13715">
    <property type="entry name" value="CarbopepD_reg_2"/>
    <property type="match status" value="1"/>
</dbReference>
<dbReference type="GO" id="GO:0009279">
    <property type="term" value="C:cell outer membrane"/>
    <property type="evidence" value="ECO:0007669"/>
    <property type="project" value="UniProtKB-SubCell"/>
</dbReference>
<keyword evidence="7 10" id="KW-0472">Membrane</keyword>
<dbReference type="PROSITE" id="PS52016">
    <property type="entry name" value="TONB_DEPENDENT_REC_3"/>
    <property type="match status" value="1"/>
</dbReference>
<keyword evidence="9 10" id="KW-0998">Cell outer membrane</keyword>
<keyword evidence="4 10" id="KW-0812">Transmembrane</keyword>
<keyword evidence="3 10" id="KW-1134">Transmembrane beta strand</keyword>
<accession>A0A8X8LF09</accession>
<dbReference type="InterPro" id="IPR036942">
    <property type="entry name" value="Beta-barrel_TonB_sf"/>
</dbReference>
<evidence type="ECO:0000256" key="5">
    <source>
        <dbReference type="ARBA" id="ARBA00022729"/>
    </source>
</evidence>
<dbReference type="PANTHER" id="PTHR30069">
    <property type="entry name" value="TONB-DEPENDENT OUTER MEMBRANE RECEPTOR"/>
    <property type="match status" value="1"/>
</dbReference>
<dbReference type="InterPro" id="IPR000531">
    <property type="entry name" value="Beta-barrel_TonB"/>
</dbReference>
<dbReference type="GO" id="GO:0015344">
    <property type="term" value="F:siderophore uptake transmembrane transporter activity"/>
    <property type="evidence" value="ECO:0007669"/>
    <property type="project" value="TreeGrafter"/>
</dbReference>
<evidence type="ECO:0000256" key="1">
    <source>
        <dbReference type="ARBA" id="ARBA00004571"/>
    </source>
</evidence>
<keyword evidence="6 11" id="KW-0798">TonB box</keyword>
<keyword evidence="2 10" id="KW-0813">Transport</keyword>
<evidence type="ECO:0000256" key="10">
    <source>
        <dbReference type="PROSITE-ProRule" id="PRU01360"/>
    </source>
</evidence>
<evidence type="ECO:0000256" key="12">
    <source>
        <dbReference type="SAM" id="SignalP"/>
    </source>
</evidence>
<gene>
    <name evidence="15" type="ORF">SAMN05444410_11717</name>
</gene>
<evidence type="ECO:0000256" key="6">
    <source>
        <dbReference type="ARBA" id="ARBA00023077"/>
    </source>
</evidence>
<dbReference type="GO" id="GO:0044718">
    <property type="term" value="P:siderophore transmembrane transport"/>
    <property type="evidence" value="ECO:0007669"/>
    <property type="project" value="TreeGrafter"/>
</dbReference>
<dbReference type="InterPro" id="IPR008969">
    <property type="entry name" value="CarboxyPept-like_regulatory"/>
</dbReference>
<evidence type="ECO:0000256" key="9">
    <source>
        <dbReference type="ARBA" id="ARBA00023237"/>
    </source>
</evidence>
<dbReference type="Gene3D" id="2.40.170.20">
    <property type="entry name" value="TonB-dependent receptor, beta-barrel domain"/>
    <property type="match status" value="1"/>
</dbReference>
<keyword evidence="5 12" id="KW-0732">Signal</keyword>
<dbReference type="EMBL" id="FNNO01000017">
    <property type="protein sequence ID" value="SDX47761.1"/>
    <property type="molecule type" value="Genomic_DNA"/>
</dbReference>
<dbReference type="Pfam" id="PF07715">
    <property type="entry name" value="Plug"/>
    <property type="match status" value="1"/>
</dbReference>
<evidence type="ECO:0000313" key="15">
    <source>
        <dbReference type="EMBL" id="SDX47761.1"/>
    </source>
</evidence>
<dbReference type="Gene3D" id="2.60.40.1120">
    <property type="entry name" value="Carboxypeptidase-like, regulatory domain"/>
    <property type="match status" value="1"/>
</dbReference>
<sequence>MKSILSILLLLAFTASAQTGKITGKLLSEGKAVERASISLAGTAFGAWSDSLGSFMLSRIPAGTYQLRVSCLGYDDAEQQVAVKSNNSLTLCIVLTANDVLLNDVVVTGVSRATQARENPVAIMGISSPAMERTAASDLMDVLARNVPGLHTVKTGPNVSKPSIRGLGYNRVLTLYDGIRQEGQQWGDEHGIEVDAYDINRAEVIKGPASLMYGSDALAGVISLFPYTPDMDDGKLHGKFVSEYQSNNNLVGNGLRIGYNGRKFLFVLRGSYRMANNYRNAIDNRVYNTNFDEKNLSALAGFKTNKGYSHFNFTLYSNLQGIPDGSRDSLTRQFTKQVRERNNDDIKSRPLIPYNELNTYRLSPLHQRIDHYRIYTHHFYQLGKGNVDIIFSLQQNIRREYNHPTMPNQAGMHVRLNTLNYGLRYDAPRLGNMEVTVGINGMLQQNKSIDATDFPIPDYALYDGGAYWYAKWKSGKWGVSGGARYDLRRVQWKDFFVRNNAAAGFDEHVALPDTANAVLQFPAYDKVFKGISASVGFTFQATRDIGLKFNIGRGYRAPNITEMASNGLDPGAHIIYLGNRNFDPEFSLETDLGASARFSNFSAELSLFNNHIQHYIYLTMLADNNGNPITDAQGNKTYQYQQAAAQLYGMEAGFSLNPVKLRGFSFDNNLSVVYGFNKNEIYEGKGEQGAYLPLIPPLKIWSSITQKITTASKWFTSITPKVEVEWAAKQNRFLGLNHTETPTPGYALLHIGLTADIRYYKSRSMQLYIQVMNLLDKVYQSNLSRLKYFEYYNQSPNGHSGMYNMGRNICVKLVLPF</sequence>
<keyword evidence="16" id="KW-1185">Reference proteome</keyword>
<dbReference type="InterPro" id="IPR039426">
    <property type="entry name" value="TonB-dep_rcpt-like"/>
</dbReference>
<dbReference type="Gene3D" id="2.170.130.10">
    <property type="entry name" value="TonB-dependent receptor, plug domain"/>
    <property type="match status" value="1"/>
</dbReference>
<evidence type="ECO:0000313" key="16">
    <source>
        <dbReference type="Proteomes" id="UP000198711"/>
    </source>
</evidence>
<evidence type="ECO:0000259" key="14">
    <source>
        <dbReference type="Pfam" id="PF07715"/>
    </source>
</evidence>
<feature type="domain" description="TonB-dependent receptor-like beta-barrel" evidence="13">
    <location>
        <begin position="276"/>
        <end position="774"/>
    </location>
</feature>
<evidence type="ECO:0000256" key="4">
    <source>
        <dbReference type="ARBA" id="ARBA00022692"/>
    </source>
</evidence>
<feature type="chain" id="PRO_5036467775" evidence="12">
    <location>
        <begin position="18"/>
        <end position="817"/>
    </location>
</feature>
<comment type="caution">
    <text evidence="15">The sequence shown here is derived from an EMBL/GenBank/DDBJ whole genome shotgun (WGS) entry which is preliminary data.</text>
</comment>
<feature type="domain" description="TonB-dependent receptor plug" evidence="14">
    <location>
        <begin position="116"/>
        <end position="221"/>
    </location>
</feature>
<protein>
    <submittedName>
        <fullName evidence="15">Iron complex outermembrane recepter protein</fullName>
    </submittedName>
</protein>
<dbReference type="InterPro" id="IPR037066">
    <property type="entry name" value="Plug_dom_sf"/>
</dbReference>
<organism evidence="15 16">
    <name type="scientific">Hydrobacter penzbergensis</name>
    <dbReference type="NCBI Taxonomy" id="1235997"/>
    <lineage>
        <taxon>Bacteria</taxon>
        <taxon>Pseudomonadati</taxon>
        <taxon>Bacteroidota</taxon>
        <taxon>Chitinophagia</taxon>
        <taxon>Chitinophagales</taxon>
        <taxon>Chitinophagaceae</taxon>
        <taxon>Hydrobacter</taxon>
    </lineage>
</organism>